<gene>
    <name evidence="2" type="ORF">HNO88_000486</name>
</gene>
<accession>A0A7W7NVD4</accession>
<evidence type="ECO:0000256" key="1">
    <source>
        <dbReference type="SAM" id="MobiDB-lite"/>
    </source>
</evidence>
<organism evidence="2 3">
    <name type="scientific">Novosphingobium chloroacetimidivorans</name>
    <dbReference type="NCBI Taxonomy" id="1428314"/>
    <lineage>
        <taxon>Bacteria</taxon>
        <taxon>Pseudomonadati</taxon>
        <taxon>Pseudomonadota</taxon>
        <taxon>Alphaproteobacteria</taxon>
        <taxon>Sphingomonadales</taxon>
        <taxon>Sphingomonadaceae</taxon>
        <taxon>Novosphingobium</taxon>
    </lineage>
</organism>
<name>A0A7W7NVD4_9SPHN</name>
<dbReference type="AlphaFoldDB" id="A0A7W7NVD4"/>
<comment type="caution">
    <text evidence="2">The sequence shown here is derived from an EMBL/GenBank/DDBJ whole genome shotgun (WGS) entry which is preliminary data.</text>
</comment>
<sequence length="158" mass="17549">MTFQRFNASAADRTEQPQEPPPSLPRALDQRLADAQSAIDALECQAQPHGLSEARWYELLKDLRHVSDQWLDLGLGCGWSLLDLFGCPPTLSGRVGLMGVVVLLRGRSIESIDQDRIVIANRLGPPNVFYRQSPGVSVPFDRSGARLVWDILNQGEKE</sequence>
<dbReference type="RefSeq" id="WP_184242455.1">
    <property type="nucleotide sequence ID" value="NZ_JACHLR010000002.1"/>
</dbReference>
<proteinExistence type="predicted"/>
<reference evidence="2 3" key="1">
    <citation type="submission" date="2020-08" db="EMBL/GenBank/DDBJ databases">
        <title>Functional genomics of gut bacteria from endangered species of beetles.</title>
        <authorList>
            <person name="Carlos-Shanley C."/>
        </authorList>
    </citation>
    <scope>NUCLEOTIDE SEQUENCE [LARGE SCALE GENOMIC DNA]</scope>
    <source>
        <strain evidence="2 3">S00245</strain>
    </source>
</reference>
<keyword evidence="3" id="KW-1185">Reference proteome</keyword>
<evidence type="ECO:0000313" key="2">
    <source>
        <dbReference type="EMBL" id="MBB4857179.1"/>
    </source>
</evidence>
<dbReference type="Proteomes" id="UP000555448">
    <property type="component" value="Unassembled WGS sequence"/>
</dbReference>
<feature type="region of interest" description="Disordered" evidence="1">
    <location>
        <begin position="1"/>
        <end position="25"/>
    </location>
</feature>
<protein>
    <submittedName>
        <fullName evidence="2">Uncharacterized protein</fullName>
    </submittedName>
</protein>
<evidence type="ECO:0000313" key="3">
    <source>
        <dbReference type="Proteomes" id="UP000555448"/>
    </source>
</evidence>
<dbReference type="EMBL" id="JACHLR010000002">
    <property type="protein sequence ID" value="MBB4857179.1"/>
    <property type="molecule type" value="Genomic_DNA"/>
</dbReference>